<dbReference type="OrthoDB" id="9806522at2"/>
<dbReference type="InterPro" id="IPR027469">
    <property type="entry name" value="Cation_efflux_TMD_sf"/>
</dbReference>
<feature type="transmembrane region" description="Helical" evidence="7">
    <location>
        <begin position="21"/>
        <end position="40"/>
    </location>
</feature>
<keyword evidence="11" id="KW-1185">Reference proteome</keyword>
<protein>
    <submittedName>
        <fullName evidence="10">Cation diffusion facilitator family transporter</fullName>
    </submittedName>
</protein>
<name>A0A1I5X9A2_9LACT</name>
<feature type="domain" description="Cation efflux protein transmembrane" evidence="8">
    <location>
        <begin position="29"/>
        <end position="220"/>
    </location>
</feature>
<keyword evidence="6 7" id="KW-0472">Membrane</keyword>
<keyword evidence="4 7" id="KW-0812">Transmembrane</keyword>
<dbReference type="SUPFAM" id="SSF161111">
    <property type="entry name" value="Cation efflux protein transmembrane domain-like"/>
    <property type="match status" value="1"/>
</dbReference>
<evidence type="ECO:0000256" key="1">
    <source>
        <dbReference type="ARBA" id="ARBA00004141"/>
    </source>
</evidence>
<evidence type="ECO:0000256" key="2">
    <source>
        <dbReference type="ARBA" id="ARBA00008114"/>
    </source>
</evidence>
<dbReference type="InterPro" id="IPR050291">
    <property type="entry name" value="CDF_Transporter"/>
</dbReference>
<feature type="transmembrane region" description="Helical" evidence="7">
    <location>
        <begin position="94"/>
        <end position="113"/>
    </location>
</feature>
<comment type="subcellular location">
    <subcellularLocation>
        <location evidence="1">Membrane</location>
        <topology evidence="1">Multi-pass membrane protein</topology>
    </subcellularLocation>
</comment>
<dbReference type="EMBL" id="FOXW01000004">
    <property type="protein sequence ID" value="SFQ28550.1"/>
    <property type="molecule type" value="Genomic_DNA"/>
</dbReference>
<dbReference type="PANTHER" id="PTHR43840">
    <property type="entry name" value="MITOCHONDRIAL METAL TRANSPORTER 1-RELATED"/>
    <property type="match status" value="1"/>
</dbReference>
<evidence type="ECO:0000313" key="11">
    <source>
        <dbReference type="Proteomes" id="UP000199136"/>
    </source>
</evidence>
<dbReference type="Pfam" id="PF16916">
    <property type="entry name" value="ZT_dimer"/>
    <property type="match status" value="1"/>
</dbReference>
<dbReference type="SUPFAM" id="SSF160240">
    <property type="entry name" value="Cation efflux protein cytoplasmic domain-like"/>
    <property type="match status" value="1"/>
</dbReference>
<dbReference type="RefSeq" id="WP_092480337.1">
    <property type="nucleotide sequence ID" value="NZ_FOXW01000004.1"/>
</dbReference>
<evidence type="ECO:0000256" key="5">
    <source>
        <dbReference type="ARBA" id="ARBA00022989"/>
    </source>
</evidence>
<dbReference type="AlphaFoldDB" id="A0A1I5X9A2"/>
<dbReference type="Gene3D" id="3.30.70.1350">
    <property type="entry name" value="Cation efflux protein, cytoplasmic domain"/>
    <property type="match status" value="1"/>
</dbReference>
<evidence type="ECO:0000256" key="6">
    <source>
        <dbReference type="ARBA" id="ARBA00023136"/>
    </source>
</evidence>
<dbReference type="PANTHER" id="PTHR43840:SF50">
    <property type="entry name" value="MANGANESE EFFLUX SYSTEM PROTEIN MNES"/>
    <property type="match status" value="1"/>
</dbReference>
<dbReference type="Proteomes" id="UP000199136">
    <property type="component" value="Unassembled WGS sequence"/>
</dbReference>
<reference evidence="10 11" key="1">
    <citation type="submission" date="2016-10" db="EMBL/GenBank/DDBJ databases">
        <authorList>
            <person name="de Groot N.N."/>
        </authorList>
    </citation>
    <scope>NUCLEOTIDE SEQUENCE [LARGE SCALE GENOMIC DNA]</scope>
    <source>
        <strain evidence="10 11">DSM 20581</strain>
    </source>
</reference>
<evidence type="ECO:0000259" key="9">
    <source>
        <dbReference type="Pfam" id="PF16916"/>
    </source>
</evidence>
<dbReference type="Pfam" id="PF01545">
    <property type="entry name" value="Cation_efflux"/>
    <property type="match status" value="1"/>
</dbReference>
<feature type="transmembrane region" description="Helical" evidence="7">
    <location>
        <begin position="125"/>
        <end position="149"/>
    </location>
</feature>
<sequence length="387" mass="43804">MIERWLERYLNKQHTKNQRNQLGLFSGKVGLFSNLALFSIKMSAGLISGSVSIIGDAINSLADCASSILTLFGFHIAAKPADKQHPYGHERSEYITGLVVSLGILFVGFQFLLNSIQRIMDPAALNTTTLVFVLLVISIIIKVVQGYFYRKVGKKIHSNAIDAAAQDSFNDVYTTLVVLGASVVETIFGWRIDGYAGVFIALYILYNGISIIRESIDDLLGKGPTEKQINEIKHFLDYYTSIIGYHDLLMHHYGPNKTFATIHIEIDDSWSLTEAHRVIDAIEKDFKEYLGVELVCHLDPIAIKSEEQTTIYQQVKRILQSYELNLKFHDFRVEEDEGLSTIQFDIVVPDNIEKTNQELLEAIKKDIAENIGTFEVEIEFDRIYLLK</sequence>
<dbReference type="InterPro" id="IPR036837">
    <property type="entry name" value="Cation_efflux_CTD_sf"/>
</dbReference>
<proteinExistence type="inferred from homology"/>
<evidence type="ECO:0000259" key="8">
    <source>
        <dbReference type="Pfam" id="PF01545"/>
    </source>
</evidence>
<evidence type="ECO:0000256" key="4">
    <source>
        <dbReference type="ARBA" id="ARBA00022692"/>
    </source>
</evidence>
<organism evidence="10 11">
    <name type="scientific">Desemzia incerta</name>
    <dbReference type="NCBI Taxonomy" id="82801"/>
    <lineage>
        <taxon>Bacteria</taxon>
        <taxon>Bacillati</taxon>
        <taxon>Bacillota</taxon>
        <taxon>Bacilli</taxon>
        <taxon>Lactobacillales</taxon>
        <taxon>Carnobacteriaceae</taxon>
        <taxon>Desemzia</taxon>
    </lineage>
</organism>
<dbReference type="InterPro" id="IPR002524">
    <property type="entry name" value="Cation_efflux"/>
</dbReference>
<keyword evidence="5 7" id="KW-1133">Transmembrane helix</keyword>
<keyword evidence="3" id="KW-0813">Transport</keyword>
<evidence type="ECO:0000313" key="10">
    <source>
        <dbReference type="EMBL" id="SFQ28550.1"/>
    </source>
</evidence>
<accession>A0A1I5X9A2</accession>
<dbReference type="InterPro" id="IPR058533">
    <property type="entry name" value="Cation_efflux_TM"/>
</dbReference>
<gene>
    <name evidence="10" type="ORF">SAMN04488506_1285</name>
</gene>
<feature type="domain" description="Cation efflux protein cytoplasmic" evidence="9">
    <location>
        <begin position="224"/>
        <end position="300"/>
    </location>
</feature>
<feature type="transmembrane region" description="Helical" evidence="7">
    <location>
        <begin position="194"/>
        <end position="212"/>
    </location>
</feature>
<dbReference type="InterPro" id="IPR027470">
    <property type="entry name" value="Cation_efflux_CTD"/>
</dbReference>
<dbReference type="GO" id="GO:0008324">
    <property type="term" value="F:monoatomic cation transmembrane transporter activity"/>
    <property type="evidence" value="ECO:0007669"/>
    <property type="project" value="InterPro"/>
</dbReference>
<dbReference type="FunFam" id="1.20.1510.10:FF:000006">
    <property type="entry name" value="Divalent cation efflux transporter"/>
    <property type="match status" value="1"/>
</dbReference>
<evidence type="ECO:0000256" key="7">
    <source>
        <dbReference type="SAM" id="Phobius"/>
    </source>
</evidence>
<dbReference type="Gene3D" id="1.20.1510.10">
    <property type="entry name" value="Cation efflux protein transmembrane domain"/>
    <property type="match status" value="1"/>
</dbReference>
<dbReference type="GO" id="GO:0016020">
    <property type="term" value="C:membrane"/>
    <property type="evidence" value="ECO:0007669"/>
    <property type="project" value="UniProtKB-SubCell"/>
</dbReference>
<comment type="similarity">
    <text evidence="2">Belongs to the cation diffusion facilitator (CDF) transporter (TC 2.A.4) family.</text>
</comment>
<dbReference type="STRING" id="82801.SAMN04488506_1285"/>
<evidence type="ECO:0000256" key="3">
    <source>
        <dbReference type="ARBA" id="ARBA00022448"/>
    </source>
</evidence>
<dbReference type="NCBIfam" id="TIGR01297">
    <property type="entry name" value="CDF"/>
    <property type="match status" value="1"/>
</dbReference>